<sequence length="196" mass="23472">MPQGLLDSNNRDPLNYSLREWQQAKRQGYDPKALQSMFQNCWAVSDNRPSFEHALQRYGLYLAKVDRRGYVAIDYRGEVYSLSRWLKVKTKALQERLGPAEVLPGTQEVKAKIAERMTDKLKTYIQETQVRLKQQVQPFIQKKRSLQHQHQNERSQLQQKQEKRWQQKSFERSQRLPKGFKEIWFRITGKYSKIRD</sequence>
<name>A0A1W1I336_9BACT</name>
<accession>A0A1W1I336</accession>
<dbReference type="KEGG" id="nja:NSJP_1240"/>
<feature type="compositionally biased region" description="Basic and acidic residues" evidence="1">
    <location>
        <begin position="160"/>
        <end position="173"/>
    </location>
</feature>
<reference evidence="2 3" key="1">
    <citation type="submission" date="2017-03" db="EMBL/GenBank/DDBJ databases">
        <authorList>
            <person name="Afonso C.L."/>
            <person name="Miller P.J."/>
            <person name="Scott M.A."/>
            <person name="Spackman E."/>
            <person name="Goraichik I."/>
            <person name="Dimitrov K.M."/>
            <person name="Suarez D.L."/>
            <person name="Swayne D.E."/>
        </authorList>
    </citation>
    <scope>NUCLEOTIDE SEQUENCE [LARGE SCALE GENOMIC DNA]</scope>
    <source>
        <strain evidence="2">Genome sequencing of Nitrospira japonica strain NJ11</strain>
    </source>
</reference>
<protein>
    <submittedName>
        <fullName evidence="2">Relaxase/mobilization nuclease domain</fullName>
    </submittedName>
</protein>
<dbReference type="OrthoDB" id="1826980at2"/>
<organism evidence="2 3">
    <name type="scientific">Nitrospira japonica</name>
    <dbReference type="NCBI Taxonomy" id="1325564"/>
    <lineage>
        <taxon>Bacteria</taxon>
        <taxon>Pseudomonadati</taxon>
        <taxon>Nitrospirota</taxon>
        <taxon>Nitrospiria</taxon>
        <taxon>Nitrospirales</taxon>
        <taxon>Nitrospiraceae</taxon>
        <taxon>Nitrospira</taxon>
    </lineage>
</organism>
<keyword evidence="3" id="KW-1185">Reference proteome</keyword>
<feature type="region of interest" description="Disordered" evidence="1">
    <location>
        <begin position="144"/>
        <end position="173"/>
    </location>
</feature>
<dbReference type="EMBL" id="LT828648">
    <property type="protein sequence ID" value="SLM47412.1"/>
    <property type="molecule type" value="Genomic_DNA"/>
</dbReference>
<dbReference type="Proteomes" id="UP000192042">
    <property type="component" value="Chromosome I"/>
</dbReference>
<dbReference type="STRING" id="1325564.NSJP_1240"/>
<evidence type="ECO:0000313" key="3">
    <source>
        <dbReference type="Proteomes" id="UP000192042"/>
    </source>
</evidence>
<evidence type="ECO:0000256" key="1">
    <source>
        <dbReference type="SAM" id="MobiDB-lite"/>
    </source>
</evidence>
<evidence type="ECO:0000313" key="2">
    <source>
        <dbReference type="EMBL" id="SLM47412.1"/>
    </source>
</evidence>
<proteinExistence type="predicted"/>
<dbReference type="AlphaFoldDB" id="A0A1W1I336"/>
<gene>
    <name evidence="2" type="ORF">NSJP_1240</name>
</gene>
<dbReference type="RefSeq" id="WP_080885951.1">
    <property type="nucleotide sequence ID" value="NZ_LT828648.1"/>
</dbReference>